<dbReference type="SUPFAM" id="SSF109859">
    <property type="entry name" value="NblA-like"/>
    <property type="match status" value="1"/>
</dbReference>
<evidence type="ECO:0000313" key="5">
    <source>
        <dbReference type="Proteomes" id="UP000324585"/>
    </source>
</evidence>
<comment type="similarity">
    <text evidence="1">Belongs to the ycf18/nblA family.</text>
</comment>
<sequence length="207" mass="22758">MRLAFCCASGGCGSRLRERTAWQPRAAGSSTCADALSACAARRTEPVSLPCFVRQSVSSRALHLCRISPTPLGGDDNEDASGSGRDGDAEETKETDASSANREQPEGLGPEDRAATGFGETYNPAELTLEQQLQLKRYQDEIATMPLDDCLDMIMEIMRQFYRKQNLISSMLNQDIDTGDAEIPNPRDFMSEAARKKLEEQEKPEDT</sequence>
<protein>
    <recommendedName>
        <fullName evidence="2">Uncharacterized protein ycf18</fullName>
    </recommendedName>
</protein>
<feature type="compositionally biased region" description="Basic and acidic residues" evidence="3">
    <location>
        <begin position="85"/>
        <end position="96"/>
    </location>
</feature>
<evidence type="ECO:0000313" key="4">
    <source>
        <dbReference type="EMBL" id="KAA8499498.1"/>
    </source>
</evidence>
<evidence type="ECO:0000256" key="3">
    <source>
        <dbReference type="SAM" id="MobiDB-lite"/>
    </source>
</evidence>
<organism evidence="4 5">
    <name type="scientific">Porphyridium purpureum</name>
    <name type="common">Red alga</name>
    <name type="synonym">Porphyridium cruentum</name>
    <dbReference type="NCBI Taxonomy" id="35688"/>
    <lineage>
        <taxon>Eukaryota</taxon>
        <taxon>Rhodophyta</taxon>
        <taxon>Bangiophyceae</taxon>
        <taxon>Porphyridiales</taxon>
        <taxon>Porphyridiaceae</taxon>
        <taxon>Porphyridium</taxon>
    </lineage>
</organism>
<reference evidence="5" key="1">
    <citation type="journal article" date="2019" name="Nat. Commun.">
        <title>Expansion of phycobilisome linker gene families in mesophilic red algae.</title>
        <authorList>
            <person name="Lee J."/>
            <person name="Kim D."/>
            <person name="Bhattacharya D."/>
            <person name="Yoon H.S."/>
        </authorList>
    </citation>
    <scope>NUCLEOTIDE SEQUENCE [LARGE SCALE GENOMIC DNA]</scope>
    <source>
        <strain evidence="5">CCMP 1328</strain>
    </source>
</reference>
<evidence type="ECO:0000256" key="2">
    <source>
        <dbReference type="ARBA" id="ARBA00021553"/>
    </source>
</evidence>
<dbReference type="Pfam" id="PF04485">
    <property type="entry name" value="NblA"/>
    <property type="match status" value="1"/>
</dbReference>
<comment type="caution">
    <text evidence="4">The sequence shown here is derived from an EMBL/GenBank/DDBJ whole genome shotgun (WGS) entry which is preliminary data.</text>
</comment>
<feature type="region of interest" description="Disordered" evidence="3">
    <location>
        <begin position="68"/>
        <end position="118"/>
    </location>
</feature>
<dbReference type="InterPro" id="IPR007574">
    <property type="entry name" value="NblA"/>
</dbReference>
<proteinExistence type="inferred from homology"/>
<dbReference type="Proteomes" id="UP000324585">
    <property type="component" value="Unassembled WGS sequence"/>
</dbReference>
<name>A0A5J4Z8M3_PORPP</name>
<keyword evidence="5" id="KW-1185">Reference proteome</keyword>
<accession>A0A5J4Z8M3</accession>
<dbReference type="SMR" id="A0A5J4Z8M3"/>
<gene>
    <name evidence="4" type="ORF">FVE85_7083</name>
</gene>
<dbReference type="AlphaFoldDB" id="A0A5J4Z8M3"/>
<feature type="region of interest" description="Disordered" evidence="3">
    <location>
        <begin position="178"/>
        <end position="207"/>
    </location>
</feature>
<evidence type="ECO:0000256" key="1">
    <source>
        <dbReference type="ARBA" id="ARBA00008091"/>
    </source>
</evidence>
<dbReference type="InterPro" id="IPR036904">
    <property type="entry name" value="NblA_sf"/>
</dbReference>
<dbReference type="Gene3D" id="1.10.287.670">
    <property type="entry name" value="Phycobilisome degradation protein NblA"/>
    <property type="match status" value="1"/>
</dbReference>
<dbReference type="EMBL" id="VRMN01000001">
    <property type="protein sequence ID" value="KAA8499498.1"/>
    <property type="molecule type" value="Genomic_DNA"/>
</dbReference>
<feature type="compositionally biased region" description="Basic and acidic residues" evidence="3">
    <location>
        <begin position="189"/>
        <end position="207"/>
    </location>
</feature>